<dbReference type="AlphaFoldDB" id="A0A318HUV4"/>
<protein>
    <submittedName>
        <fullName evidence="1">Uncharacterized protein</fullName>
    </submittedName>
</protein>
<evidence type="ECO:0000313" key="2">
    <source>
        <dbReference type="Proteomes" id="UP000247781"/>
    </source>
</evidence>
<accession>A0A318HUV4</accession>
<evidence type="ECO:0000313" key="1">
    <source>
        <dbReference type="EMBL" id="PXX12089.1"/>
    </source>
</evidence>
<dbReference type="Proteomes" id="UP000247781">
    <property type="component" value="Unassembled WGS sequence"/>
</dbReference>
<sequence length="91" mass="9845">MTHPAASRLRITGMYQPATRTSAIYRVTDRRHQRSVHVPAHEIATTVSAWLAELGANSPLVDDLARAIHAGDWPAALDIGDYLSVDVTVAA</sequence>
<gene>
    <name evidence="1" type="ORF">C8E89_102214</name>
</gene>
<organism evidence="1 2">
    <name type="scientific">Mycolicibacterium moriokaense</name>
    <dbReference type="NCBI Taxonomy" id="39691"/>
    <lineage>
        <taxon>Bacteria</taxon>
        <taxon>Bacillati</taxon>
        <taxon>Actinomycetota</taxon>
        <taxon>Actinomycetes</taxon>
        <taxon>Mycobacteriales</taxon>
        <taxon>Mycobacteriaceae</taxon>
        <taxon>Mycolicibacterium</taxon>
    </lineage>
</organism>
<comment type="caution">
    <text evidence="1">The sequence shown here is derived from an EMBL/GenBank/DDBJ whole genome shotgun (WGS) entry which is preliminary data.</text>
</comment>
<keyword evidence="2" id="KW-1185">Reference proteome</keyword>
<dbReference type="EMBL" id="QJJU01000002">
    <property type="protein sequence ID" value="PXX12089.1"/>
    <property type="molecule type" value="Genomic_DNA"/>
</dbReference>
<reference evidence="1 2" key="2">
    <citation type="submission" date="2018-06" db="EMBL/GenBank/DDBJ databases">
        <title>Sequencing of bacterial isolates from soil warming experiment in Harvard Forest, Massachusetts, USA.</title>
        <authorList>
            <person name="Deangelis K.PhD."/>
        </authorList>
    </citation>
    <scope>NUCLEOTIDE SEQUENCE [LARGE SCALE GENOMIC DNA]</scope>
    <source>
        <strain evidence="1 2">GAS496</strain>
    </source>
</reference>
<proteinExistence type="predicted"/>
<name>A0A318HUV4_9MYCO</name>
<reference evidence="2" key="1">
    <citation type="submission" date="2018-05" db="EMBL/GenBank/DDBJ databases">
        <authorList>
            <person name="Deangelis K."/>
            <person name="Huntemann M."/>
            <person name="Clum A."/>
            <person name="Pillay M."/>
            <person name="Palaniappan K."/>
            <person name="Varghese N."/>
            <person name="Mikhailova N."/>
            <person name="Stamatis D."/>
            <person name="Reddy T."/>
            <person name="Daum C."/>
            <person name="Shapiro N."/>
            <person name="Ivanova N."/>
            <person name="Kyrpides N."/>
            <person name="Woyke T."/>
        </authorList>
    </citation>
    <scope>NUCLEOTIDE SEQUENCE [LARGE SCALE GENOMIC DNA]</scope>
    <source>
        <strain evidence="2">GAS496</strain>
    </source>
</reference>